<dbReference type="PANTHER" id="PTHR34387:SF1">
    <property type="entry name" value="PERIPLASMIC IMMUNOGENIC PROTEIN"/>
    <property type="match status" value="1"/>
</dbReference>
<keyword evidence="1" id="KW-0732">Signal</keyword>
<evidence type="ECO:0000256" key="1">
    <source>
        <dbReference type="SAM" id="SignalP"/>
    </source>
</evidence>
<dbReference type="InterPro" id="IPR052022">
    <property type="entry name" value="26kDa_periplasmic_antigen"/>
</dbReference>
<gene>
    <name evidence="2" type="ORF">SAMN05421831_108111</name>
</gene>
<dbReference type="STRING" id="64971.SAMN05421831_108111"/>
<proteinExistence type="predicted"/>
<sequence length="249" mass="28009">MLTQPRLSKKWVWIPLLLTSLSLPAWAQPVRELYVSADSEVEVRPDQLQMRAEIFAEGADLAATREQVEERMRTLLQALQNLGIDANKMQAGSIQVVPKMHWQDKQPPKRIGSRVSRELRLHLEDLSLYPQVLEALFAAKVDHLGQVSFSYSKAEQLEQQALTQALQKAQAKAQLMAQALNVRLGEVMTVRESRAPQMQPVMYRMAAPMADMEAAGGRHKALPQYEAGEIKVSAAVDLVFRLQEVKTSE</sequence>
<dbReference type="OrthoDB" id="5737572at2"/>
<dbReference type="Proteomes" id="UP000242999">
    <property type="component" value="Unassembled WGS sequence"/>
</dbReference>
<accession>A0A1H6SZ89</accession>
<dbReference type="Pfam" id="PF04402">
    <property type="entry name" value="SIMPL"/>
    <property type="match status" value="1"/>
</dbReference>
<organism evidence="2 3">
    <name type="scientific">Allopseudospirillum japonicum</name>
    <dbReference type="NCBI Taxonomy" id="64971"/>
    <lineage>
        <taxon>Bacteria</taxon>
        <taxon>Pseudomonadati</taxon>
        <taxon>Pseudomonadota</taxon>
        <taxon>Gammaproteobacteria</taxon>
        <taxon>Oceanospirillales</taxon>
        <taxon>Oceanospirillaceae</taxon>
        <taxon>Allopseudospirillum</taxon>
    </lineage>
</organism>
<keyword evidence="3" id="KW-1185">Reference proteome</keyword>
<evidence type="ECO:0000313" key="2">
    <source>
        <dbReference type="EMBL" id="SEI72276.1"/>
    </source>
</evidence>
<evidence type="ECO:0000313" key="3">
    <source>
        <dbReference type="Proteomes" id="UP000242999"/>
    </source>
</evidence>
<dbReference type="Gene3D" id="3.30.110.170">
    <property type="entry name" value="Protein of unknown function (DUF541), domain 1"/>
    <property type="match status" value="1"/>
</dbReference>
<name>A0A1H6SZ89_9GAMM</name>
<dbReference type="PANTHER" id="PTHR34387">
    <property type="entry name" value="SLR1258 PROTEIN"/>
    <property type="match status" value="1"/>
</dbReference>
<dbReference type="InterPro" id="IPR007497">
    <property type="entry name" value="SIMPL/DUF541"/>
</dbReference>
<feature type="signal peptide" evidence="1">
    <location>
        <begin position="1"/>
        <end position="27"/>
    </location>
</feature>
<dbReference type="AlphaFoldDB" id="A0A1H6SZ89"/>
<dbReference type="GO" id="GO:0006974">
    <property type="term" value="P:DNA damage response"/>
    <property type="evidence" value="ECO:0007669"/>
    <property type="project" value="TreeGrafter"/>
</dbReference>
<reference evidence="3" key="1">
    <citation type="submission" date="2016-10" db="EMBL/GenBank/DDBJ databases">
        <authorList>
            <person name="Varghese N."/>
            <person name="Submissions S."/>
        </authorList>
    </citation>
    <scope>NUCLEOTIDE SEQUENCE [LARGE SCALE GENOMIC DNA]</scope>
    <source>
        <strain evidence="3">DSM 7165</strain>
    </source>
</reference>
<feature type="chain" id="PRO_5017421120" description="DUF541 domain-containing protein" evidence="1">
    <location>
        <begin position="28"/>
        <end position="249"/>
    </location>
</feature>
<dbReference type="RefSeq" id="WP_093310308.1">
    <property type="nucleotide sequence ID" value="NZ_FNYH01000008.1"/>
</dbReference>
<dbReference type="Gene3D" id="3.30.70.2970">
    <property type="entry name" value="Protein of unknown function (DUF541), domain 2"/>
    <property type="match status" value="1"/>
</dbReference>
<evidence type="ECO:0008006" key="4">
    <source>
        <dbReference type="Google" id="ProtNLM"/>
    </source>
</evidence>
<dbReference type="EMBL" id="FNYH01000008">
    <property type="protein sequence ID" value="SEI72276.1"/>
    <property type="molecule type" value="Genomic_DNA"/>
</dbReference>
<protein>
    <recommendedName>
        <fullName evidence="4">DUF541 domain-containing protein</fullName>
    </recommendedName>
</protein>